<protein>
    <recommendedName>
        <fullName evidence="2">Protein kinase domain-containing protein</fullName>
    </recommendedName>
</protein>
<dbReference type="SMART" id="SM00220">
    <property type="entry name" value="S_TKc"/>
    <property type="match status" value="1"/>
</dbReference>
<accession>A0A6B2LA04</accession>
<keyword evidence="1" id="KW-0067">ATP-binding</keyword>
<feature type="domain" description="Protein kinase" evidence="2">
    <location>
        <begin position="45"/>
        <end position="295"/>
    </location>
</feature>
<dbReference type="Pfam" id="PF00069">
    <property type="entry name" value="Pkinase"/>
    <property type="match status" value="1"/>
</dbReference>
<reference evidence="3" key="1">
    <citation type="journal article" date="2020" name="J. Eukaryot. Microbiol.">
        <title>De novo Sequencing, Assembly and Annotation of the Transcriptome for the Free-Living Testate Amoeba Arcella intermedia.</title>
        <authorList>
            <person name="Ribeiro G.M."/>
            <person name="Porfirio-Sousa A.L."/>
            <person name="Maurer-Alcala X.X."/>
            <person name="Katz L.A."/>
            <person name="Lahr D.J.G."/>
        </authorList>
    </citation>
    <scope>NUCLEOTIDE SEQUENCE</scope>
</reference>
<dbReference type="GO" id="GO:0044773">
    <property type="term" value="P:mitotic DNA damage checkpoint signaling"/>
    <property type="evidence" value="ECO:0007669"/>
    <property type="project" value="TreeGrafter"/>
</dbReference>
<dbReference type="Gene3D" id="1.10.510.10">
    <property type="entry name" value="Transferase(Phosphotransferase) domain 1"/>
    <property type="match status" value="1"/>
</dbReference>
<dbReference type="EMBL" id="GIBP01004786">
    <property type="protein sequence ID" value="NDV33755.1"/>
    <property type="molecule type" value="Transcribed_RNA"/>
</dbReference>
<name>A0A6B2LA04_9EUKA</name>
<dbReference type="SUPFAM" id="SSF56112">
    <property type="entry name" value="Protein kinase-like (PK-like)"/>
    <property type="match status" value="1"/>
</dbReference>
<dbReference type="InterPro" id="IPR000719">
    <property type="entry name" value="Prot_kinase_dom"/>
</dbReference>
<feature type="binding site" evidence="1">
    <location>
        <position position="74"/>
    </location>
    <ligand>
        <name>ATP</name>
        <dbReference type="ChEBI" id="CHEBI:30616"/>
    </ligand>
</feature>
<dbReference type="GO" id="GO:0005737">
    <property type="term" value="C:cytoplasm"/>
    <property type="evidence" value="ECO:0007669"/>
    <property type="project" value="TreeGrafter"/>
</dbReference>
<dbReference type="PANTHER" id="PTHR44167">
    <property type="entry name" value="OVARIAN-SPECIFIC SERINE/THREONINE-PROTEIN KINASE LOK-RELATED"/>
    <property type="match status" value="1"/>
</dbReference>
<dbReference type="GO" id="GO:0005634">
    <property type="term" value="C:nucleus"/>
    <property type="evidence" value="ECO:0007669"/>
    <property type="project" value="TreeGrafter"/>
</dbReference>
<dbReference type="InterPro" id="IPR017441">
    <property type="entry name" value="Protein_kinase_ATP_BS"/>
</dbReference>
<dbReference type="PROSITE" id="PS50011">
    <property type="entry name" value="PROTEIN_KINASE_DOM"/>
    <property type="match status" value="1"/>
</dbReference>
<dbReference type="InterPro" id="IPR011009">
    <property type="entry name" value="Kinase-like_dom_sf"/>
</dbReference>
<dbReference type="PANTHER" id="PTHR44167:SF24">
    <property type="entry name" value="SERINE_THREONINE-PROTEIN KINASE CHK2"/>
    <property type="match status" value="1"/>
</dbReference>
<sequence>MEAAKHEPVPVIAVAPPPQFVAIEKSYDLSPYKDMDIVEGENGIYALGKKLGSGAFGIVKRATNIKNKQTVAIKIIGIDDCNEREIQIMRVVKNLYCVSFIDCLETDESFYIVMEFCSQGDLFDAIEADILDEPRVQKAAYDTLKGLQYLHRSGICHRDIKPENILHYVGVDEKNNLVDNWKVADFGIATFFTEGKMIVGSTGTTQYKAPEMFPPAKYTKAVDLWAVGITIYVCLTGRFVWAGEADDEVLDSIQSYRIDYDNEFSSTAFSIILRLLDLNPETRMTIEEAFSHQWLTRHHKQ</sequence>
<dbReference type="GO" id="GO:0005524">
    <property type="term" value="F:ATP binding"/>
    <property type="evidence" value="ECO:0007669"/>
    <property type="project" value="UniProtKB-UniRule"/>
</dbReference>
<evidence type="ECO:0000256" key="1">
    <source>
        <dbReference type="PROSITE-ProRule" id="PRU10141"/>
    </source>
</evidence>
<dbReference type="GO" id="GO:0004674">
    <property type="term" value="F:protein serine/threonine kinase activity"/>
    <property type="evidence" value="ECO:0007669"/>
    <property type="project" value="TreeGrafter"/>
</dbReference>
<proteinExistence type="predicted"/>
<dbReference type="AlphaFoldDB" id="A0A6B2LA04"/>
<evidence type="ECO:0000259" key="2">
    <source>
        <dbReference type="PROSITE" id="PS50011"/>
    </source>
</evidence>
<keyword evidence="1" id="KW-0547">Nucleotide-binding</keyword>
<organism evidence="3">
    <name type="scientific">Arcella intermedia</name>
    <dbReference type="NCBI Taxonomy" id="1963864"/>
    <lineage>
        <taxon>Eukaryota</taxon>
        <taxon>Amoebozoa</taxon>
        <taxon>Tubulinea</taxon>
        <taxon>Elardia</taxon>
        <taxon>Arcellinida</taxon>
        <taxon>Sphaerothecina</taxon>
        <taxon>Arcellidae</taxon>
        <taxon>Arcella</taxon>
    </lineage>
</organism>
<dbReference type="PROSITE" id="PS00107">
    <property type="entry name" value="PROTEIN_KINASE_ATP"/>
    <property type="match status" value="1"/>
</dbReference>
<evidence type="ECO:0000313" key="3">
    <source>
        <dbReference type="EMBL" id="NDV33755.1"/>
    </source>
</evidence>